<dbReference type="InterPro" id="IPR006938">
    <property type="entry name" value="DUF624"/>
</dbReference>
<name>A0A1H8HB63_9BACI</name>
<dbReference type="AlphaFoldDB" id="A0A1H8HB63"/>
<dbReference type="RefSeq" id="WP_091493973.1">
    <property type="nucleotide sequence ID" value="NZ_FODJ01000001.1"/>
</dbReference>
<feature type="transmembrane region" description="Helical" evidence="1">
    <location>
        <begin position="25"/>
        <end position="51"/>
    </location>
</feature>
<evidence type="ECO:0000256" key="1">
    <source>
        <dbReference type="SAM" id="Phobius"/>
    </source>
</evidence>
<dbReference type="Pfam" id="PF04854">
    <property type="entry name" value="DUF624"/>
    <property type="match status" value="1"/>
</dbReference>
<evidence type="ECO:0000313" key="3">
    <source>
        <dbReference type="Proteomes" id="UP000199300"/>
    </source>
</evidence>
<dbReference type="EMBL" id="FODJ01000001">
    <property type="protein sequence ID" value="SEN53442.1"/>
    <property type="molecule type" value="Genomic_DNA"/>
</dbReference>
<proteinExistence type="predicted"/>
<accession>A0A1H8HB63</accession>
<reference evidence="2 3" key="1">
    <citation type="submission" date="2016-10" db="EMBL/GenBank/DDBJ databases">
        <authorList>
            <person name="de Groot N.N."/>
        </authorList>
    </citation>
    <scope>NUCLEOTIDE SEQUENCE [LARGE SCALE GENOMIC DNA]</scope>
    <source>
        <strain evidence="2 3">CGMCC 1.10434</strain>
    </source>
</reference>
<feature type="transmembrane region" description="Helical" evidence="1">
    <location>
        <begin position="80"/>
        <end position="99"/>
    </location>
</feature>
<dbReference type="STRING" id="872970.SAMN04488134_101299"/>
<feature type="transmembrane region" description="Helical" evidence="1">
    <location>
        <begin position="175"/>
        <end position="195"/>
    </location>
</feature>
<keyword evidence="3" id="KW-1185">Reference proteome</keyword>
<dbReference type="OrthoDB" id="2182676at2"/>
<keyword evidence="1" id="KW-0812">Transmembrane</keyword>
<organism evidence="2 3">
    <name type="scientific">Amphibacillus marinus</name>
    <dbReference type="NCBI Taxonomy" id="872970"/>
    <lineage>
        <taxon>Bacteria</taxon>
        <taxon>Bacillati</taxon>
        <taxon>Bacillota</taxon>
        <taxon>Bacilli</taxon>
        <taxon>Bacillales</taxon>
        <taxon>Bacillaceae</taxon>
        <taxon>Amphibacillus</taxon>
    </lineage>
</organism>
<protein>
    <submittedName>
        <fullName evidence="2">Uncharacterized membrane protein YesL</fullName>
    </submittedName>
</protein>
<dbReference type="Proteomes" id="UP000199300">
    <property type="component" value="Unassembled WGS sequence"/>
</dbReference>
<sequence>MEYQTIWSKLNQIALWVSRLAYLNLLWVFFSLIGFIVFGLMPATISMFVIVRKWRENETDFPLFSFFWTIYKQHFKQANLLGGCLYLFTFLLLMNYAYAGQISTQSWYTPFLFLTIIASFLFIILCMYIGPVFTYYRFSFKHYLGYSIHIGLANLLHTIAMLVCLYGVYYLTMKVPGLSLFFSISVSAFIVDHFAQYSFRNVRVADVNQEPT</sequence>
<evidence type="ECO:0000313" key="2">
    <source>
        <dbReference type="EMBL" id="SEN53442.1"/>
    </source>
</evidence>
<feature type="transmembrane region" description="Helical" evidence="1">
    <location>
        <begin position="148"/>
        <end position="169"/>
    </location>
</feature>
<keyword evidence="1" id="KW-0472">Membrane</keyword>
<feature type="transmembrane region" description="Helical" evidence="1">
    <location>
        <begin position="111"/>
        <end position="136"/>
    </location>
</feature>
<gene>
    <name evidence="2" type="ORF">SAMN04488134_101299</name>
</gene>
<keyword evidence="1" id="KW-1133">Transmembrane helix</keyword>